<dbReference type="SUPFAM" id="SSF51206">
    <property type="entry name" value="cAMP-binding domain-like"/>
    <property type="match status" value="1"/>
</dbReference>
<feature type="domain" description="Cyclic nucleotide-binding" evidence="1">
    <location>
        <begin position="11"/>
        <end position="113"/>
    </location>
</feature>
<dbReference type="EMBL" id="QNUL01000001">
    <property type="protein sequence ID" value="REA64238.1"/>
    <property type="molecule type" value="Genomic_DNA"/>
</dbReference>
<organism evidence="2 3">
    <name type="scientific">Dyadobacter luteus</name>
    <dbReference type="NCBI Taxonomy" id="2259619"/>
    <lineage>
        <taxon>Bacteria</taxon>
        <taxon>Pseudomonadati</taxon>
        <taxon>Bacteroidota</taxon>
        <taxon>Cytophagia</taxon>
        <taxon>Cytophagales</taxon>
        <taxon>Spirosomataceae</taxon>
        <taxon>Dyadobacter</taxon>
    </lineage>
</organism>
<comment type="caution">
    <text evidence="2">The sequence shown here is derived from an EMBL/GenBank/DDBJ whole genome shotgun (WGS) entry which is preliminary data.</text>
</comment>
<accession>A0A3D8YHF1</accession>
<protein>
    <submittedName>
        <fullName evidence="2">Crp/Fnr family transcriptional regulator</fullName>
    </submittedName>
</protein>
<dbReference type="InterPro" id="IPR000595">
    <property type="entry name" value="cNMP-bd_dom"/>
</dbReference>
<dbReference type="RefSeq" id="WP_115828846.1">
    <property type="nucleotide sequence ID" value="NZ_QNUL01000001.1"/>
</dbReference>
<dbReference type="OrthoDB" id="663011at2"/>
<evidence type="ECO:0000259" key="1">
    <source>
        <dbReference type="PROSITE" id="PS50042"/>
    </source>
</evidence>
<dbReference type="PROSITE" id="PS50042">
    <property type="entry name" value="CNMP_BINDING_3"/>
    <property type="match status" value="1"/>
</dbReference>
<evidence type="ECO:0000313" key="2">
    <source>
        <dbReference type="EMBL" id="REA64238.1"/>
    </source>
</evidence>
<dbReference type="SMART" id="SM00100">
    <property type="entry name" value="cNMP"/>
    <property type="match status" value="1"/>
</dbReference>
<sequence>MTDQFRTYLRRFVELNDQQWQALAEKMVVKTIRKKEFLVKQGQISRDIYFMISGSCRLYYEKDGEEKTTYFFFENNLIADYLGCVTDNPSSMSIQALEDCELIYFKYQTLTDLYESHPIYQVFGRKLAEYLFAGLDMRLAELLTLTPEERYLKFMNTAIKRKIIERIPQQYIASYLGITPVSLSRIRRRIIFS</sequence>
<name>A0A3D8YHF1_9BACT</name>
<dbReference type="CDD" id="cd00038">
    <property type="entry name" value="CAP_ED"/>
    <property type="match status" value="1"/>
</dbReference>
<proteinExistence type="predicted"/>
<dbReference type="Pfam" id="PF00027">
    <property type="entry name" value="cNMP_binding"/>
    <property type="match status" value="1"/>
</dbReference>
<keyword evidence="3" id="KW-1185">Reference proteome</keyword>
<dbReference type="InterPro" id="IPR014710">
    <property type="entry name" value="RmlC-like_jellyroll"/>
</dbReference>
<dbReference type="Gene3D" id="2.60.120.10">
    <property type="entry name" value="Jelly Rolls"/>
    <property type="match status" value="1"/>
</dbReference>
<reference evidence="2 3" key="1">
    <citation type="submission" date="2018-07" db="EMBL/GenBank/DDBJ databases">
        <title>Dyadobacter roseus sp. nov., isolated from rose rhizosphere soil.</title>
        <authorList>
            <person name="Chen L."/>
        </authorList>
    </citation>
    <scope>NUCLEOTIDE SEQUENCE [LARGE SCALE GENOMIC DNA]</scope>
    <source>
        <strain evidence="2 3">RS19</strain>
    </source>
</reference>
<evidence type="ECO:0000313" key="3">
    <source>
        <dbReference type="Proteomes" id="UP000256373"/>
    </source>
</evidence>
<dbReference type="InterPro" id="IPR018490">
    <property type="entry name" value="cNMP-bd_dom_sf"/>
</dbReference>
<gene>
    <name evidence="2" type="ORF">DSL64_01405</name>
</gene>
<dbReference type="Proteomes" id="UP000256373">
    <property type="component" value="Unassembled WGS sequence"/>
</dbReference>
<dbReference type="AlphaFoldDB" id="A0A3D8YHF1"/>